<dbReference type="EMBL" id="VLXZ01000010">
    <property type="protein sequence ID" value="TSB45552.1"/>
    <property type="molecule type" value="Genomic_DNA"/>
</dbReference>
<evidence type="ECO:0000256" key="1">
    <source>
        <dbReference type="SAM" id="Phobius"/>
    </source>
</evidence>
<accession>A0A553ZVU2</accession>
<dbReference type="RefSeq" id="WP_143849741.1">
    <property type="nucleotide sequence ID" value="NZ_VLXZ01000010.1"/>
</dbReference>
<name>A0A553ZVU2_9BACI</name>
<dbReference type="AlphaFoldDB" id="A0A553ZVU2"/>
<evidence type="ECO:0000313" key="2">
    <source>
        <dbReference type="EMBL" id="TSB45552.1"/>
    </source>
</evidence>
<evidence type="ECO:0000313" key="3">
    <source>
        <dbReference type="Proteomes" id="UP000318521"/>
    </source>
</evidence>
<keyword evidence="1" id="KW-1133">Transmembrane helix</keyword>
<gene>
    <name evidence="2" type="ORF">FN960_15390</name>
</gene>
<feature type="transmembrane region" description="Helical" evidence="1">
    <location>
        <begin position="53"/>
        <end position="74"/>
    </location>
</feature>
<reference evidence="2 3" key="1">
    <citation type="submission" date="2019-07" db="EMBL/GenBank/DDBJ databases">
        <authorList>
            <person name="Park Y.J."/>
            <person name="Jeong S.E."/>
            <person name="Jung H.S."/>
        </authorList>
    </citation>
    <scope>NUCLEOTIDE SEQUENCE [LARGE SCALE GENOMIC DNA]</scope>
    <source>
        <strain evidence="3">P16(2019)</strain>
    </source>
</reference>
<keyword evidence="3" id="KW-1185">Reference proteome</keyword>
<proteinExistence type="predicted"/>
<comment type="caution">
    <text evidence="2">The sequence shown here is derived from an EMBL/GenBank/DDBJ whole genome shotgun (WGS) entry which is preliminary data.</text>
</comment>
<protein>
    <submittedName>
        <fullName evidence="2">Uncharacterized protein</fullName>
    </submittedName>
</protein>
<sequence length="75" mass="8581">MHTLLHIVLPILGSALFFLAIITQSVPILILFLCLAIPLITRHFYIRIRQGQKVFALLIVVIVILTIYVSYPFFT</sequence>
<keyword evidence="1" id="KW-0472">Membrane</keyword>
<dbReference type="Proteomes" id="UP000318521">
    <property type="component" value="Unassembled WGS sequence"/>
</dbReference>
<feature type="transmembrane region" description="Helical" evidence="1">
    <location>
        <begin position="15"/>
        <end position="41"/>
    </location>
</feature>
<organism evidence="2 3">
    <name type="scientific">Alkalicoccobacillus porphyridii</name>
    <dbReference type="NCBI Taxonomy" id="2597270"/>
    <lineage>
        <taxon>Bacteria</taxon>
        <taxon>Bacillati</taxon>
        <taxon>Bacillota</taxon>
        <taxon>Bacilli</taxon>
        <taxon>Bacillales</taxon>
        <taxon>Bacillaceae</taxon>
        <taxon>Alkalicoccobacillus</taxon>
    </lineage>
</organism>
<keyword evidence="1" id="KW-0812">Transmembrane</keyword>